<evidence type="ECO:0000313" key="2">
    <source>
        <dbReference type="WBParaSite" id="PSU_v2.g8781.t1"/>
    </source>
</evidence>
<name>A0A914ZAH6_9BILA</name>
<keyword evidence="1" id="KW-1185">Reference proteome</keyword>
<evidence type="ECO:0000313" key="1">
    <source>
        <dbReference type="Proteomes" id="UP000887577"/>
    </source>
</evidence>
<protein>
    <submittedName>
        <fullName evidence="2">Uncharacterized protein</fullName>
    </submittedName>
</protein>
<dbReference type="Proteomes" id="UP000887577">
    <property type="component" value="Unplaced"/>
</dbReference>
<reference evidence="2" key="1">
    <citation type="submission" date="2022-11" db="UniProtKB">
        <authorList>
            <consortium name="WormBaseParasite"/>
        </authorList>
    </citation>
    <scope>IDENTIFICATION</scope>
</reference>
<sequence>MNRHAYYGQPNGVIAVGQPTYAPSPVTAPTTTDAGLGGHPAYIPSPAAPSPVTTNLVVGQPSYAQCPTAAR</sequence>
<dbReference type="WBParaSite" id="PSU_v2.g8781.t1">
    <property type="protein sequence ID" value="PSU_v2.g8781.t1"/>
    <property type="gene ID" value="PSU_v2.g8781"/>
</dbReference>
<accession>A0A914ZAH6</accession>
<dbReference type="AlphaFoldDB" id="A0A914ZAH6"/>
<proteinExistence type="predicted"/>
<organism evidence="1 2">
    <name type="scientific">Panagrolaimus superbus</name>
    <dbReference type="NCBI Taxonomy" id="310955"/>
    <lineage>
        <taxon>Eukaryota</taxon>
        <taxon>Metazoa</taxon>
        <taxon>Ecdysozoa</taxon>
        <taxon>Nematoda</taxon>
        <taxon>Chromadorea</taxon>
        <taxon>Rhabditida</taxon>
        <taxon>Tylenchina</taxon>
        <taxon>Panagrolaimomorpha</taxon>
        <taxon>Panagrolaimoidea</taxon>
        <taxon>Panagrolaimidae</taxon>
        <taxon>Panagrolaimus</taxon>
    </lineage>
</organism>